<name>A0AAW1Q3X8_9CHLO</name>
<dbReference type="AlphaFoldDB" id="A0AAW1Q3X8"/>
<protein>
    <recommendedName>
        <fullName evidence="1">N-acetyltransferase domain-containing protein</fullName>
    </recommendedName>
</protein>
<reference evidence="2 3" key="1">
    <citation type="journal article" date="2024" name="Nat. Commun.">
        <title>Phylogenomics reveals the evolutionary origins of lichenization in chlorophyte algae.</title>
        <authorList>
            <person name="Puginier C."/>
            <person name="Libourel C."/>
            <person name="Otte J."/>
            <person name="Skaloud P."/>
            <person name="Haon M."/>
            <person name="Grisel S."/>
            <person name="Petersen M."/>
            <person name="Berrin J.G."/>
            <person name="Delaux P.M."/>
            <person name="Dal Grande F."/>
            <person name="Keller J."/>
        </authorList>
    </citation>
    <scope>NUCLEOTIDE SEQUENCE [LARGE SCALE GENOMIC DNA]</scope>
    <source>
        <strain evidence="2 3">SAG 2043</strain>
    </source>
</reference>
<dbReference type="InterPro" id="IPR016181">
    <property type="entry name" value="Acyl_CoA_acyltransferase"/>
</dbReference>
<comment type="caution">
    <text evidence="2">The sequence shown here is derived from an EMBL/GenBank/DDBJ whole genome shotgun (WGS) entry which is preliminary data.</text>
</comment>
<dbReference type="Gene3D" id="3.40.630.30">
    <property type="match status" value="1"/>
</dbReference>
<accession>A0AAW1Q3X8</accession>
<dbReference type="CDD" id="cd04301">
    <property type="entry name" value="NAT_SF"/>
    <property type="match status" value="1"/>
</dbReference>
<organism evidence="2 3">
    <name type="scientific">[Myrmecia] bisecta</name>
    <dbReference type="NCBI Taxonomy" id="41462"/>
    <lineage>
        <taxon>Eukaryota</taxon>
        <taxon>Viridiplantae</taxon>
        <taxon>Chlorophyta</taxon>
        <taxon>core chlorophytes</taxon>
        <taxon>Trebouxiophyceae</taxon>
        <taxon>Trebouxiales</taxon>
        <taxon>Trebouxiaceae</taxon>
        <taxon>Myrmecia</taxon>
    </lineage>
</organism>
<dbReference type="GO" id="GO:0016747">
    <property type="term" value="F:acyltransferase activity, transferring groups other than amino-acyl groups"/>
    <property type="evidence" value="ECO:0007669"/>
    <property type="project" value="InterPro"/>
</dbReference>
<feature type="domain" description="N-acetyltransferase" evidence="1">
    <location>
        <begin position="1"/>
        <end position="112"/>
    </location>
</feature>
<dbReference type="EMBL" id="JALJOR010000006">
    <property type="protein sequence ID" value="KAK9815533.1"/>
    <property type="molecule type" value="Genomic_DNA"/>
</dbReference>
<dbReference type="PROSITE" id="PS51186">
    <property type="entry name" value="GNAT"/>
    <property type="match status" value="1"/>
</dbReference>
<evidence type="ECO:0000313" key="3">
    <source>
        <dbReference type="Proteomes" id="UP001489004"/>
    </source>
</evidence>
<proteinExistence type="predicted"/>
<dbReference type="Proteomes" id="UP001489004">
    <property type="component" value="Unassembled WGS sequence"/>
</dbReference>
<evidence type="ECO:0000259" key="1">
    <source>
        <dbReference type="PROSITE" id="PS51186"/>
    </source>
</evidence>
<evidence type="ECO:0000313" key="2">
    <source>
        <dbReference type="EMBL" id="KAK9815533.1"/>
    </source>
</evidence>
<dbReference type="Pfam" id="PF13508">
    <property type="entry name" value="Acetyltransf_7"/>
    <property type="match status" value="1"/>
</dbReference>
<sequence length="134" mass="14871">MVWREKMNPLGLHPERFLVAQDANGAIKGFGQLEPKPSSTDAQFLELRTLIVDHSCRGQGVGSAVLQQLVDRATNKDIYLTTLRQTRSFYEPAGFKEVPLKEAPRSMMFEVAAGTLVARLAAGDALIVMRRQKT</sequence>
<dbReference type="SUPFAM" id="SSF55729">
    <property type="entry name" value="Acyl-CoA N-acyltransferases (Nat)"/>
    <property type="match status" value="1"/>
</dbReference>
<keyword evidence="3" id="KW-1185">Reference proteome</keyword>
<dbReference type="InterPro" id="IPR000182">
    <property type="entry name" value="GNAT_dom"/>
</dbReference>
<gene>
    <name evidence="2" type="ORF">WJX72_005265</name>
</gene>